<dbReference type="PANTHER" id="PTHR30591:SF1">
    <property type="entry name" value="RECBCD ENZYME SUBUNIT RECC"/>
    <property type="match status" value="1"/>
</dbReference>
<keyword evidence="7" id="KW-0067">ATP-binding</keyword>
<dbReference type="Gene3D" id="1.10.10.160">
    <property type="match status" value="1"/>
</dbReference>
<feature type="domain" description="RecC C-terminal" evidence="11">
    <location>
        <begin position="801"/>
        <end position="1018"/>
    </location>
</feature>
<accession>A0A375I288</accession>
<protein>
    <submittedName>
        <fullName evidence="12">Exodeoxyribonuclease V, gamma subunit</fullName>
    </submittedName>
</protein>
<reference evidence="13" key="1">
    <citation type="submission" date="2018-02" db="EMBL/GenBank/DDBJ databases">
        <authorList>
            <person name="Hornung B."/>
        </authorList>
    </citation>
    <scope>NUCLEOTIDE SEQUENCE [LARGE SCALE GENOMIC DNA]</scope>
</reference>
<evidence type="ECO:0000256" key="3">
    <source>
        <dbReference type="ARBA" id="ARBA00022763"/>
    </source>
</evidence>
<evidence type="ECO:0000256" key="8">
    <source>
        <dbReference type="ARBA" id="ARBA00023125"/>
    </source>
</evidence>
<dbReference type="Gene3D" id="3.40.50.10930">
    <property type="match status" value="1"/>
</dbReference>
<evidence type="ECO:0000256" key="4">
    <source>
        <dbReference type="ARBA" id="ARBA00022801"/>
    </source>
</evidence>
<dbReference type="GO" id="GO:0008854">
    <property type="term" value="F:exodeoxyribonuclease V activity"/>
    <property type="evidence" value="ECO:0007669"/>
    <property type="project" value="InterPro"/>
</dbReference>
<dbReference type="GO" id="GO:0009338">
    <property type="term" value="C:exodeoxyribonuclease V complex"/>
    <property type="evidence" value="ECO:0007669"/>
    <property type="project" value="InterPro"/>
</dbReference>
<dbReference type="InterPro" id="IPR041500">
    <property type="entry name" value="RecC_C"/>
</dbReference>
<evidence type="ECO:0000259" key="11">
    <source>
        <dbReference type="Pfam" id="PF17946"/>
    </source>
</evidence>
<evidence type="ECO:0000256" key="7">
    <source>
        <dbReference type="ARBA" id="ARBA00022840"/>
    </source>
</evidence>
<dbReference type="InterPro" id="IPR006697">
    <property type="entry name" value="RecC"/>
</dbReference>
<dbReference type="InterPro" id="IPR013986">
    <property type="entry name" value="DExx_box_DNA_helicase_dom_sf"/>
</dbReference>
<dbReference type="SUPFAM" id="SSF52980">
    <property type="entry name" value="Restriction endonuclease-like"/>
    <property type="match status" value="1"/>
</dbReference>
<evidence type="ECO:0000256" key="6">
    <source>
        <dbReference type="ARBA" id="ARBA00022839"/>
    </source>
</evidence>
<dbReference type="GO" id="GO:0006310">
    <property type="term" value="P:DNA recombination"/>
    <property type="evidence" value="ECO:0007669"/>
    <property type="project" value="TreeGrafter"/>
</dbReference>
<dbReference type="GO" id="GO:0006281">
    <property type="term" value="P:DNA repair"/>
    <property type="evidence" value="ECO:0007669"/>
    <property type="project" value="UniProtKB-KW"/>
</dbReference>
<feature type="region of interest" description="Disordered" evidence="10">
    <location>
        <begin position="769"/>
        <end position="788"/>
    </location>
</feature>
<dbReference type="Pfam" id="PF04257">
    <property type="entry name" value="Exonuc_V_gamma"/>
    <property type="match status" value="1"/>
</dbReference>
<dbReference type="Pfam" id="PF17946">
    <property type="entry name" value="RecC_C"/>
    <property type="match status" value="1"/>
</dbReference>
<keyword evidence="8" id="KW-0238">DNA-binding</keyword>
<dbReference type="SUPFAM" id="SSF52540">
    <property type="entry name" value="P-loop containing nucleoside triphosphate hydrolases"/>
    <property type="match status" value="2"/>
</dbReference>
<evidence type="ECO:0000313" key="12">
    <source>
        <dbReference type="EMBL" id="SPF67256.1"/>
    </source>
</evidence>
<evidence type="ECO:0000256" key="5">
    <source>
        <dbReference type="ARBA" id="ARBA00022806"/>
    </source>
</evidence>
<organism evidence="12 13">
    <name type="scientific">Propionibacterium ruminifibrarum</name>
    <dbReference type="NCBI Taxonomy" id="1962131"/>
    <lineage>
        <taxon>Bacteria</taxon>
        <taxon>Bacillati</taxon>
        <taxon>Actinomycetota</taxon>
        <taxon>Actinomycetes</taxon>
        <taxon>Propionibacteriales</taxon>
        <taxon>Propionibacteriaceae</taxon>
        <taxon>Propionibacterium</taxon>
    </lineage>
</organism>
<proteinExistence type="predicted"/>
<evidence type="ECO:0000256" key="2">
    <source>
        <dbReference type="ARBA" id="ARBA00022741"/>
    </source>
</evidence>
<evidence type="ECO:0000313" key="13">
    <source>
        <dbReference type="Proteomes" id="UP000265962"/>
    </source>
</evidence>
<dbReference type="PANTHER" id="PTHR30591">
    <property type="entry name" value="RECBCD ENZYME SUBUNIT RECC"/>
    <property type="match status" value="1"/>
</dbReference>
<keyword evidence="2" id="KW-0547">Nucleotide-binding</keyword>
<feature type="compositionally biased region" description="Basic and acidic residues" evidence="10">
    <location>
        <begin position="775"/>
        <end position="788"/>
    </location>
</feature>
<dbReference type="OrthoDB" id="9762834at2"/>
<dbReference type="InterPro" id="IPR011335">
    <property type="entry name" value="Restrct_endonuc-II-like"/>
</dbReference>
<dbReference type="PIRSF" id="PIRSF000980">
    <property type="entry name" value="RecC"/>
    <property type="match status" value="1"/>
</dbReference>
<dbReference type="GO" id="GO:0005524">
    <property type="term" value="F:ATP binding"/>
    <property type="evidence" value="ECO:0007669"/>
    <property type="project" value="UniProtKB-KW"/>
</dbReference>
<keyword evidence="5" id="KW-0347">Helicase</keyword>
<keyword evidence="6" id="KW-0269">Exonuclease</keyword>
<evidence type="ECO:0000256" key="10">
    <source>
        <dbReference type="SAM" id="MobiDB-lite"/>
    </source>
</evidence>
<keyword evidence="3" id="KW-0227">DNA damage</keyword>
<dbReference type="GO" id="GO:0003677">
    <property type="term" value="F:DNA binding"/>
    <property type="evidence" value="ECO:0007669"/>
    <property type="project" value="UniProtKB-KW"/>
</dbReference>
<keyword evidence="4" id="KW-0378">Hydrolase</keyword>
<dbReference type="EMBL" id="OMOH01000001">
    <property type="protein sequence ID" value="SPF67256.1"/>
    <property type="molecule type" value="Genomic_DNA"/>
</dbReference>
<dbReference type="GO" id="GO:0004386">
    <property type="term" value="F:helicase activity"/>
    <property type="evidence" value="ECO:0007669"/>
    <property type="project" value="UniProtKB-KW"/>
</dbReference>
<dbReference type="Gene3D" id="3.40.50.300">
    <property type="entry name" value="P-loop containing nucleotide triphosphate hydrolases"/>
    <property type="match status" value="2"/>
</dbReference>
<name>A0A375I288_9ACTN</name>
<dbReference type="RefSeq" id="WP_119714533.1">
    <property type="nucleotide sequence ID" value="NZ_OMOH01000001.1"/>
</dbReference>
<keyword evidence="9" id="KW-0234">DNA repair</keyword>
<sequence length="1097" mass="117692">MAYTRAPDEPGRAVVTACRSWADVCAHAGEFLAAHANDPFTVPVLVTPGAAHSRSIGQFIAAAPDGPQVFAGVDTMTPGGLRARFEHDLLGLDPQSDPWRSNGLVLHVASLMRDCAAEPWFALVQRHLAGHPGPGEAPGPAPGRLVATAEDYTRLVRSYLRHCPAMVQSWSQGSLVDPLGAPLAAHDQWQALLWQRLVATIDWPHPGVRHERLCRAVHEAREDSLPTALGFACLEAPPPSDVELLTALAGRRPVRIWQLGSPDWAATDRAGSLLRQRYGTARARSWQGWLSAAVTVRPPAEPVRDPSTMLEALKYQLHTGRRPVEPAEPDGSVSIHVSHGPDRQVEVLREALCDAFDSDPTLQPRDVAVLCTDLPAYAPLLEAALGPVDAPGHHPGHDLRARIAGPSTERQNQVLTVLLTLLDLPASRATSTDLIALASLEPVARTFGFDAGALERVVRLVERSQIRWGVDSRHRAAHGLPTVRQGTWVTGTDRLLAGLIVADDPLTRLNTVVPVDHLNGSDADLIGSMAELVSRVRMHLLRFEEPADVATWRARLLRAAADLAGNSPDDQWMLNHLSSALSDLSCAGRAGSRLDAGDIAAALRHLVRPQRGRADYGAGSMLICGLGELQAIDHKVVAILGLDDAHFPPRSSTTGDDLLARTAGRARADGADTARQQVLDAIGSAGEKLLIVAAGADPRTGETLPQPVVVADIIAACTGREPGAVWEQAHRPDAGRWPSMLRVHPLHAHAADNFGPDLAGGAPSFDAAALSGARARSEQRPRPRPERIWSIHGTAPDESAHAVSVDELASFFQDPIRAWAVHSFGFLPGSAADETPTDLPIVLDGLENWAVNESITAALVAGQSPAAALDAALLGGRVPPGRLGTTMLGSRLPALESYASAVRARLTEPAEHDVTWREGPWSVSGTVSSYAGRIVHHRYARLGGRHVAAAWVELVCAAAAGADVSEALLLGRSDRLRIGAPSPERARALLGQMCRLRFTGLGEFLPMPPDTCFDYARRANRNPRSAAAFLTRDYARELEFSPVLRWVGASWRDIEAIGSEPEDPLTTSPSRFVNLARWFYGPVAASLRTWDPGARHD</sequence>
<keyword evidence="1" id="KW-0540">Nuclease</keyword>
<gene>
    <name evidence="12" type="ORF">PROPJV5_0268</name>
</gene>
<dbReference type="AlphaFoldDB" id="A0A375I288"/>
<dbReference type="InterPro" id="IPR027417">
    <property type="entry name" value="P-loop_NTPase"/>
</dbReference>
<evidence type="ECO:0000256" key="9">
    <source>
        <dbReference type="ARBA" id="ARBA00023204"/>
    </source>
</evidence>
<dbReference type="Proteomes" id="UP000265962">
    <property type="component" value="Unassembled WGS sequence"/>
</dbReference>
<keyword evidence="13" id="KW-1185">Reference proteome</keyword>
<evidence type="ECO:0000256" key="1">
    <source>
        <dbReference type="ARBA" id="ARBA00022722"/>
    </source>
</evidence>